<dbReference type="GO" id="GO:0007166">
    <property type="term" value="P:cell surface receptor signaling pathway"/>
    <property type="evidence" value="ECO:0007669"/>
    <property type="project" value="InterPro"/>
</dbReference>
<protein>
    <recommendedName>
        <fullName evidence="18">Calcitonin receptor</fullName>
    </recommendedName>
</protein>
<evidence type="ECO:0000256" key="5">
    <source>
        <dbReference type="ARBA" id="ARBA00022989"/>
    </source>
</evidence>
<evidence type="ECO:0000256" key="8">
    <source>
        <dbReference type="ARBA" id="ARBA00023170"/>
    </source>
</evidence>
<evidence type="ECO:0000256" key="1">
    <source>
        <dbReference type="ARBA" id="ARBA00004651"/>
    </source>
</evidence>
<keyword evidence="13" id="KW-0732">Signal</keyword>
<dbReference type="PANTHER" id="PTHR45620">
    <property type="entry name" value="PDF RECEPTOR-LIKE PROTEIN-RELATED"/>
    <property type="match status" value="1"/>
</dbReference>
<keyword evidence="8" id="KW-0675">Receptor</keyword>
<feature type="transmembrane region" description="Helical" evidence="12">
    <location>
        <begin position="261"/>
        <end position="285"/>
    </location>
</feature>
<keyword evidence="6" id="KW-0297">G-protein coupled receptor</keyword>
<dbReference type="InterPro" id="IPR000832">
    <property type="entry name" value="GPCR_2_secretin-like"/>
</dbReference>
<dbReference type="InterPro" id="IPR017981">
    <property type="entry name" value="GPCR_2-like_7TM"/>
</dbReference>
<evidence type="ECO:0000256" key="10">
    <source>
        <dbReference type="ARBA" id="ARBA00023224"/>
    </source>
</evidence>
<dbReference type="GO" id="GO:0005886">
    <property type="term" value="C:plasma membrane"/>
    <property type="evidence" value="ECO:0007669"/>
    <property type="project" value="UniProtKB-SubCell"/>
</dbReference>
<dbReference type="GO" id="GO:0007188">
    <property type="term" value="P:adenylate cyclase-modulating G protein-coupled receptor signaling pathway"/>
    <property type="evidence" value="ECO:0007669"/>
    <property type="project" value="TreeGrafter"/>
</dbReference>
<keyword evidence="9" id="KW-0325">Glycoprotein</keyword>
<dbReference type="InterPro" id="IPR017983">
    <property type="entry name" value="GPCR_2_secretin-like_CS"/>
</dbReference>
<dbReference type="SMART" id="SM00008">
    <property type="entry name" value="HormR"/>
    <property type="match status" value="1"/>
</dbReference>
<evidence type="ECO:0008006" key="18">
    <source>
        <dbReference type="Google" id="ProtNLM"/>
    </source>
</evidence>
<evidence type="ECO:0000256" key="11">
    <source>
        <dbReference type="SAM" id="Coils"/>
    </source>
</evidence>
<sequence length="731" mass="82606">MMCELYKILLIVHCTWSACKAQSYFDGSINLAKDELSVWQQYQRNPRVVSTNDQLTCQRPNIFCEEPPDSIPLDSGKDCNFRNVWYHEQVFKWIAGVGCLVYTPDFLYVNGSNPINLNTECMYEGLFVPCLEIVKDDGTCSCYPFDPSFEEVATRIRNALVPSAQGRWESCFYAASDCCSHFMNGYTNDENQCSPTFDGWTCWKAQPNGTTASSVCPEFAYSNTGPTCHHYSSKKCHSNASWELQTDYSTCSVTGRLLARYRFHVAALAASSAASLPAVFIFFFYRRLRVTRVALHRNLLIAIILRNILVMISRSEIHIDELSNTRDTAMSRHSAACRALALAERGAANAVFVCMLVEGVYLHRRIVAVFRHTFSVKWLYGIGAVLGIVPVVAWAATMALVSDHSCWEVYTAPHVQWALDAPRLLVLVVNGALLADVLRVLLTKVRNSENANQLSTAKATLFLMPLFGTQFMFTAIRPRTSDCGWEQAYYFIAYMMEALQGVLVALLYCYINKEVHMLIKATYRKTGDAFTSRMRGSTCPRASVDPNTDRRLTYSTNLHTNVDKHYTTITPKLHVAEIISIQASERLAEILDPVYETIDQGVVNEGYDRLERPDVPNRDKVDEYYGFTNASSVSIGCPDWIQSTPDSVYNSSVNDTADNNDKIRNDNDKLDNDYENVIEEDINVAQDNKYTDETMLDEILQYIDNNKEVQLNPDLLSPNRPDGDKIVFVDK</sequence>
<dbReference type="OrthoDB" id="5967113at2759"/>
<feature type="transmembrane region" description="Helical" evidence="12">
    <location>
        <begin position="488"/>
        <end position="511"/>
    </location>
</feature>
<dbReference type="PROSITE" id="PS00650">
    <property type="entry name" value="G_PROTEIN_RECEP_F2_2"/>
    <property type="match status" value="1"/>
</dbReference>
<dbReference type="InterPro" id="IPR036445">
    <property type="entry name" value="GPCR_2_extracell_dom_sf"/>
</dbReference>
<feature type="signal peptide" evidence="13">
    <location>
        <begin position="1"/>
        <end position="21"/>
    </location>
</feature>
<dbReference type="PROSITE" id="PS50227">
    <property type="entry name" value="G_PROTEIN_RECEP_F2_3"/>
    <property type="match status" value="1"/>
</dbReference>
<evidence type="ECO:0000256" key="13">
    <source>
        <dbReference type="SAM" id="SignalP"/>
    </source>
</evidence>
<dbReference type="Pfam" id="PF00002">
    <property type="entry name" value="7tm_2"/>
    <property type="match status" value="1"/>
</dbReference>
<feature type="transmembrane region" description="Helical" evidence="12">
    <location>
        <begin position="421"/>
        <end position="442"/>
    </location>
</feature>
<comment type="subcellular location">
    <subcellularLocation>
        <location evidence="1">Cell membrane</location>
        <topology evidence="1">Multi-pass membrane protein</topology>
    </subcellularLocation>
</comment>
<dbReference type="Pfam" id="PF02793">
    <property type="entry name" value="HRM"/>
    <property type="match status" value="1"/>
</dbReference>
<proteinExistence type="inferred from homology"/>
<dbReference type="InterPro" id="IPR050332">
    <property type="entry name" value="GPCR_2"/>
</dbReference>
<keyword evidence="7 12" id="KW-0472">Membrane</keyword>
<dbReference type="EMBL" id="OV170225">
    <property type="protein sequence ID" value="CAH0725336.1"/>
    <property type="molecule type" value="Genomic_DNA"/>
</dbReference>
<dbReference type="InterPro" id="IPR001879">
    <property type="entry name" value="GPCR_2_extracellular_dom"/>
</dbReference>
<feature type="chain" id="PRO_5035443405" description="Calcitonin receptor" evidence="13">
    <location>
        <begin position="22"/>
        <end position="731"/>
    </location>
</feature>
<evidence type="ECO:0000256" key="6">
    <source>
        <dbReference type="ARBA" id="ARBA00023040"/>
    </source>
</evidence>
<dbReference type="PANTHER" id="PTHR45620:SF42">
    <property type="entry name" value="G-PROTEIN COUPLED RECEPTOR SEB-2"/>
    <property type="match status" value="1"/>
</dbReference>
<dbReference type="PRINTS" id="PR00249">
    <property type="entry name" value="GPCRSECRETIN"/>
</dbReference>
<feature type="non-terminal residue" evidence="16">
    <location>
        <position position="731"/>
    </location>
</feature>
<keyword evidence="11" id="KW-0175">Coiled coil</keyword>
<evidence type="ECO:0000256" key="9">
    <source>
        <dbReference type="ARBA" id="ARBA00023180"/>
    </source>
</evidence>
<feature type="domain" description="G-protein coupled receptors family 2 profile 2" evidence="15">
    <location>
        <begin position="260"/>
        <end position="512"/>
    </location>
</feature>
<feature type="transmembrane region" description="Helical" evidence="12">
    <location>
        <begin position="454"/>
        <end position="476"/>
    </location>
</feature>
<reference evidence="16" key="1">
    <citation type="submission" date="2021-12" db="EMBL/GenBank/DDBJ databases">
        <authorList>
            <person name="Martin H S."/>
        </authorList>
    </citation>
    <scope>NUCLEOTIDE SEQUENCE</scope>
</reference>
<evidence type="ECO:0000256" key="7">
    <source>
        <dbReference type="ARBA" id="ARBA00023136"/>
    </source>
</evidence>
<evidence type="ECO:0000256" key="2">
    <source>
        <dbReference type="ARBA" id="ARBA00005314"/>
    </source>
</evidence>
<evidence type="ECO:0000259" key="14">
    <source>
        <dbReference type="PROSITE" id="PS50227"/>
    </source>
</evidence>
<name>A0A8J9YF21_9NEOP</name>
<evidence type="ECO:0000313" key="17">
    <source>
        <dbReference type="Proteomes" id="UP000838878"/>
    </source>
</evidence>
<dbReference type="GO" id="GO:0008528">
    <property type="term" value="F:G protein-coupled peptide receptor activity"/>
    <property type="evidence" value="ECO:0007669"/>
    <property type="project" value="TreeGrafter"/>
</dbReference>
<accession>A0A8J9YF21</accession>
<keyword evidence="4 12" id="KW-0812">Transmembrane</keyword>
<organism evidence="16 17">
    <name type="scientific">Brenthis ino</name>
    <name type="common">lesser marbled fritillary</name>
    <dbReference type="NCBI Taxonomy" id="405034"/>
    <lineage>
        <taxon>Eukaryota</taxon>
        <taxon>Metazoa</taxon>
        <taxon>Ecdysozoa</taxon>
        <taxon>Arthropoda</taxon>
        <taxon>Hexapoda</taxon>
        <taxon>Insecta</taxon>
        <taxon>Pterygota</taxon>
        <taxon>Neoptera</taxon>
        <taxon>Endopterygota</taxon>
        <taxon>Lepidoptera</taxon>
        <taxon>Glossata</taxon>
        <taxon>Ditrysia</taxon>
        <taxon>Papilionoidea</taxon>
        <taxon>Nymphalidae</taxon>
        <taxon>Heliconiinae</taxon>
        <taxon>Argynnini</taxon>
        <taxon>Brenthis</taxon>
    </lineage>
</organism>
<dbReference type="Proteomes" id="UP000838878">
    <property type="component" value="Chromosome 5"/>
</dbReference>
<dbReference type="Gene3D" id="1.20.1070.10">
    <property type="entry name" value="Rhodopsin 7-helix transmembrane proteins"/>
    <property type="match status" value="1"/>
</dbReference>
<dbReference type="Gene3D" id="4.10.1240.10">
    <property type="entry name" value="GPCR, family 2, extracellular hormone receptor domain"/>
    <property type="match status" value="1"/>
</dbReference>
<keyword evidence="17" id="KW-1185">Reference proteome</keyword>
<keyword evidence="5 12" id="KW-1133">Transmembrane helix</keyword>
<gene>
    <name evidence="16" type="ORF">BINO364_LOCUS10926</name>
</gene>
<dbReference type="PROSITE" id="PS51257">
    <property type="entry name" value="PROKAR_LIPOPROTEIN"/>
    <property type="match status" value="1"/>
</dbReference>
<dbReference type="AlphaFoldDB" id="A0A8J9YF21"/>
<feature type="coiled-coil region" evidence="11">
    <location>
        <begin position="653"/>
        <end position="680"/>
    </location>
</feature>
<evidence type="ECO:0000259" key="15">
    <source>
        <dbReference type="PROSITE" id="PS50261"/>
    </source>
</evidence>
<feature type="domain" description="G-protein coupled receptors family 2 profile 1" evidence="14">
    <location>
        <begin position="178"/>
        <end position="255"/>
    </location>
</feature>
<evidence type="ECO:0000256" key="3">
    <source>
        <dbReference type="ARBA" id="ARBA00022475"/>
    </source>
</evidence>
<keyword evidence="10" id="KW-0807">Transducer</keyword>
<evidence type="ECO:0000313" key="16">
    <source>
        <dbReference type="EMBL" id="CAH0725336.1"/>
    </source>
</evidence>
<feature type="transmembrane region" description="Helical" evidence="12">
    <location>
        <begin position="378"/>
        <end position="401"/>
    </location>
</feature>
<keyword evidence="3" id="KW-1003">Cell membrane</keyword>
<dbReference type="PROSITE" id="PS50261">
    <property type="entry name" value="G_PROTEIN_RECEP_F2_4"/>
    <property type="match status" value="1"/>
</dbReference>
<comment type="similarity">
    <text evidence="2">Belongs to the G-protein coupled receptor 2 family.</text>
</comment>
<evidence type="ECO:0000256" key="4">
    <source>
        <dbReference type="ARBA" id="ARBA00022692"/>
    </source>
</evidence>
<dbReference type="SUPFAM" id="SSF111418">
    <property type="entry name" value="Hormone receptor domain"/>
    <property type="match status" value="1"/>
</dbReference>
<evidence type="ECO:0000256" key="12">
    <source>
        <dbReference type="SAM" id="Phobius"/>
    </source>
</evidence>